<keyword evidence="6" id="KW-1185">Reference proteome</keyword>
<dbReference type="InterPro" id="IPR000433">
    <property type="entry name" value="Znf_ZZ"/>
</dbReference>
<gene>
    <name evidence="5" type="ORF">EV356DRAFT_565062</name>
</gene>
<feature type="domain" description="ZZ-type" evidence="4">
    <location>
        <begin position="233"/>
        <end position="271"/>
    </location>
</feature>
<dbReference type="OrthoDB" id="3874448at2759"/>
<dbReference type="SUPFAM" id="SSF57850">
    <property type="entry name" value="RING/U-box"/>
    <property type="match status" value="1"/>
</dbReference>
<dbReference type="GO" id="GO:0008270">
    <property type="term" value="F:zinc ion binding"/>
    <property type="evidence" value="ECO:0007669"/>
    <property type="project" value="UniProtKB-KW"/>
</dbReference>
<reference evidence="5" key="1">
    <citation type="journal article" date="2020" name="Stud. Mycol.">
        <title>101 Dothideomycetes genomes: a test case for predicting lifestyles and emergence of pathogens.</title>
        <authorList>
            <person name="Haridas S."/>
            <person name="Albert R."/>
            <person name="Binder M."/>
            <person name="Bloem J."/>
            <person name="Labutti K."/>
            <person name="Salamov A."/>
            <person name="Andreopoulos B."/>
            <person name="Baker S."/>
            <person name="Barry K."/>
            <person name="Bills G."/>
            <person name="Bluhm B."/>
            <person name="Cannon C."/>
            <person name="Castanera R."/>
            <person name="Culley D."/>
            <person name="Daum C."/>
            <person name="Ezra D."/>
            <person name="Gonzalez J."/>
            <person name="Henrissat B."/>
            <person name="Kuo A."/>
            <person name="Liang C."/>
            <person name="Lipzen A."/>
            <person name="Lutzoni F."/>
            <person name="Magnuson J."/>
            <person name="Mondo S."/>
            <person name="Nolan M."/>
            <person name="Ohm R."/>
            <person name="Pangilinan J."/>
            <person name="Park H.-J."/>
            <person name="Ramirez L."/>
            <person name="Alfaro M."/>
            <person name="Sun H."/>
            <person name="Tritt A."/>
            <person name="Yoshinaga Y."/>
            <person name="Zwiers L.-H."/>
            <person name="Turgeon B."/>
            <person name="Goodwin S."/>
            <person name="Spatafora J."/>
            <person name="Crous P."/>
            <person name="Grigoriev I."/>
        </authorList>
    </citation>
    <scope>NUCLEOTIDE SEQUENCE</scope>
    <source>
        <strain evidence="5">Tuck. ex Michener</strain>
    </source>
</reference>
<accession>A0A6A6HHK8</accession>
<sequence length="287" mass="31664">MKPDEIFDFNAAEYEANVRKRETNQLREQEIVKTRQAKKAEADVGVGTFEAIATGGAAVIKPIYAGRQGEVAEAKLKIIQAELTKRGIALHVPDAADEKAVALGILRGEIVGEGVDAVLPDTIPAPTFEHVAAEMVTEETAGDGLAEITDRLPQKTCSRMNLKKHHRLRCDMCRTYFDTSYMEYLHCCECNDSFDLCDSCAAKSLPHQAGHTLYKMMPKRPKLDTSLRGGLGMSVRCNGCGAKLKNVEIYSCEDCMGDYDLCLACYAEGKKCKHGKPMYREKVGTSW</sequence>
<organism evidence="5 6">
    <name type="scientific">Viridothelium virens</name>
    <name type="common">Speckled blister lichen</name>
    <name type="synonym">Trypethelium virens</name>
    <dbReference type="NCBI Taxonomy" id="1048519"/>
    <lineage>
        <taxon>Eukaryota</taxon>
        <taxon>Fungi</taxon>
        <taxon>Dikarya</taxon>
        <taxon>Ascomycota</taxon>
        <taxon>Pezizomycotina</taxon>
        <taxon>Dothideomycetes</taxon>
        <taxon>Dothideomycetes incertae sedis</taxon>
        <taxon>Trypetheliales</taxon>
        <taxon>Trypetheliaceae</taxon>
        <taxon>Viridothelium</taxon>
    </lineage>
</organism>
<dbReference type="Gene3D" id="3.30.60.90">
    <property type="match status" value="1"/>
</dbReference>
<dbReference type="AlphaFoldDB" id="A0A6A6HHK8"/>
<dbReference type="EMBL" id="ML991782">
    <property type="protein sequence ID" value="KAF2236950.1"/>
    <property type="molecule type" value="Genomic_DNA"/>
</dbReference>
<dbReference type="InterPro" id="IPR043145">
    <property type="entry name" value="Znf_ZZ_sf"/>
</dbReference>
<evidence type="ECO:0000256" key="1">
    <source>
        <dbReference type="ARBA" id="ARBA00022723"/>
    </source>
</evidence>
<keyword evidence="1" id="KW-0479">Metal-binding</keyword>
<keyword evidence="3" id="KW-0862">Zinc</keyword>
<evidence type="ECO:0000256" key="3">
    <source>
        <dbReference type="ARBA" id="ARBA00022833"/>
    </source>
</evidence>
<dbReference type="Proteomes" id="UP000800092">
    <property type="component" value="Unassembled WGS sequence"/>
</dbReference>
<evidence type="ECO:0000256" key="2">
    <source>
        <dbReference type="ARBA" id="ARBA00022771"/>
    </source>
</evidence>
<name>A0A6A6HHK8_VIRVR</name>
<evidence type="ECO:0000313" key="6">
    <source>
        <dbReference type="Proteomes" id="UP000800092"/>
    </source>
</evidence>
<evidence type="ECO:0000313" key="5">
    <source>
        <dbReference type="EMBL" id="KAF2236950.1"/>
    </source>
</evidence>
<protein>
    <recommendedName>
        <fullName evidence="4">ZZ-type domain-containing protein</fullName>
    </recommendedName>
</protein>
<evidence type="ECO:0000259" key="4">
    <source>
        <dbReference type="Pfam" id="PF00569"/>
    </source>
</evidence>
<proteinExistence type="predicted"/>
<keyword evidence="2" id="KW-0863">Zinc-finger</keyword>
<dbReference type="Pfam" id="PF00569">
    <property type="entry name" value="ZZ"/>
    <property type="match status" value="1"/>
</dbReference>